<proteinExistence type="predicted"/>
<gene>
    <name evidence="1" type="ORF">RGCCGE502_19640</name>
</gene>
<evidence type="ECO:0000313" key="2">
    <source>
        <dbReference type="Proteomes" id="UP000014411"/>
    </source>
</evidence>
<dbReference type="Proteomes" id="UP000014411">
    <property type="component" value="Unassembled WGS sequence"/>
</dbReference>
<dbReference type="RefSeq" id="WP_016555901.1">
    <property type="nucleotide sequence ID" value="NZ_AEYE02000023.1"/>
</dbReference>
<reference evidence="1 2" key="1">
    <citation type="journal article" date="2012" name="J. Bacteriol.">
        <title>Genome sequence of Rhizobium grahamii CCGE502, a broad-host-range symbiont with low nodulation competitiveness in Phaseolus vulgaris.</title>
        <authorList>
            <person name="Althabegoiti M.J."/>
            <person name="Lozano L."/>
            <person name="Torres-Tejerizo G."/>
            <person name="Ormeno-Orrillo E."/>
            <person name="Rogel M.A."/>
            <person name="Gonzalez V."/>
            <person name="Martinez-Romero E."/>
        </authorList>
    </citation>
    <scope>NUCLEOTIDE SEQUENCE [LARGE SCALE GENOMIC DNA]</scope>
    <source>
        <strain evidence="1 2">CCGE 502</strain>
    </source>
</reference>
<dbReference type="HOGENOM" id="CLU_197575_0_0_5"/>
<keyword evidence="2" id="KW-1185">Reference proteome</keyword>
<name>S3HCY9_9HYPH</name>
<evidence type="ECO:0000313" key="1">
    <source>
        <dbReference type="EMBL" id="EPE96612.1"/>
    </source>
</evidence>
<comment type="caution">
    <text evidence="1">The sequence shown here is derived from an EMBL/GenBank/DDBJ whole genome shotgun (WGS) entry which is preliminary data.</text>
</comment>
<protein>
    <submittedName>
        <fullName evidence="1">Uncharacterized protein</fullName>
    </submittedName>
</protein>
<dbReference type="eggNOG" id="ENOG5032KI3">
    <property type="taxonomic scope" value="Bacteria"/>
</dbReference>
<dbReference type="AlphaFoldDB" id="S3HCY9"/>
<accession>S3HCY9</accession>
<organism evidence="1 2">
    <name type="scientific">Rhizobium grahamii CCGE 502</name>
    <dbReference type="NCBI Taxonomy" id="990285"/>
    <lineage>
        <taxon>Bacteria</taxon>
        <taxon>Pseudomonadati</taxon>
        <taxon>Pseudomonadota</taxon>
        <taxon>Alphaproteobacteria</taxon>
        <taxon>Hyphomicrobiales</taxon>
        <taxon>Rhizobiaceae</taxon>
        <taxon>Rhizobium/Agrobacterium group</taxon>
        <taxon>Rhizobium</taxon>
    </lineage>
</organism>
<dbReference type="EMBL" id="AEYE02000023">
    <property type="protein sequence ID" value="EPE96612.1"/>
    <property type="molecule type" value="Genomic_DNA"/>
</dbReference>
<sequence>MVSRIRRTLTVQERAAAFEHTNKVAADAAGEECRAREEKTERLKTLRLAEDKNASR</sequence>